<name>A0A0M0ECW1_KOMEU</name>
<organism evidence="2 3">
    <name type="scientific">Komagataeibacter europaeus</name>
    <name type="common">Gluconacetobacter europaeus</name>
    <dbReference type="NCBI Taxonomy" id="33995"/>
    <lineage>
        <taxon>Bacteria</taxon>
        <taxon>Pseudomonadati</taxon>
        <taxon>Pseudomonadota</taxon>
        <taxon>Alphaproteobacteria</taxon>
        <taxon>Acetobacterales</taxon>
        <taxon>Acetobacteraceae</taxon>
        <taxon>Komagataeibacter</taxon>
    </lineage>
</organism>
<reference evidence="2" key="1">
    <citation type="submission" date="2015-08" db="EMBL/GenBank/DDBJ databases">
        <title>Draft genome sequence of Komagataeibacter europaeus CECT 8546 a cellulose producer strain from vinegar produced by the traditional method.</title>
        <authorList>
            <person name="Poehlein A."/>
            <person name="Valera M.J."/>
            <person name="Haack F.S."/>
            <person name="Mas A."/>
            <person name="Daniel R."/>
            <person name="Streit W.R."/>
            <person name="Mateo E."/>
        </authorList>
    </citation>
    <scope>NUCLEOTIDE SEQUENCE [LARGE SCALE GENOMIC DNA]</scope>
    <source>
        <strain evidence="2">CECT 8546</strain>
    </source>
</reference>
<comment type="caution">
    <text evidence="2">The sequence shown here is derived from an EMBL/GenBank/DDBJ whole genome shotgun (WGS) entry which is preliminary data.</text>
</comment>
<dbReference type="InterPro" id="IPR022148">
    <property type="entry name" value="CopG_antitoxin"/>
</dbReference>
<dbReference type="EMBL" id="LHUQ01000043">
    <property type="protein sequence ID" value="KON63102.1"/>
    <property type="molecule type" value="Genomic_DNA"/>
</dbReference>
<evidence type="ECO:0000256" key="1">
    <source>
        <dbReference type="SAM" id="MobiDB-lite"/>
    </source>
</evidence>
<accession>A0A0M0ECW1</accession>
<dbReference type="GO" id="GO:0006355">
    <property type="term" value="P:regulation of DNA-templated transcription"/>
    <property type="evidence" value="ECO:0007669"/>
    <property type="project" value="InterPro"/>
</dbReference>
<dbReference type="PATRIC" id="fig|33995.3.peg.3750"/>
<evidence type="ECO:0008006" key="4">
    <source>
        <dbReference type="Google" id="ProtNLM"/>
    </source>
</evidence>
<keyword evidence="3" id="KW-1185">Reference proteome</keyword>
<proteinExistence type="predicted"/>
<gene>
    <name evidence="2" type="ORF">KOEU_33880</name>
</gene>
<evidence type="ECO:0000313" key="2">
    <source>
        <dbReference type="EMBL" id="KON63102.1"/>
    </source>
</evidence>
<dbReference type="AlphaFoldDB" id="A0A0M0ECW1"/>
<dbReference type="Proteomes" id="UP000037566">
    <property type="component" value="Unassembled WGS sequence"/>
</dbReference>
<evidence type="ECO:0000313" key="3">
    <source>
        <dbReference type="Proteomes" id="UP000037566"/>
    </source>
</evidence>
<dbReference type="Pfam" id="PF12441">
    <property type="entry name" value="CopG_antitoxin"/>
    <property type="match status" value="1"/>
</dbReference>
<sequence length="96" mass="10948">MARQKEIDRHKQKNRSMPSLHSDEAVEDFVATADLARYDLSGFKPMRFEIEPKAATLNMRLPASLLDAVKARAKAKGIPYTRYVRMLLETDVAQAR</sequence>
<feature type="region of interest" description="Disordered" evidence="1">
    <location>
        <begin position="1"/>
        <end position="21"/>
    </location>
</feature>
<dbReference type="SUPFAM" id="SSF47598">
    <property type="entry name" value="Ribbon-helix-helix"/>
    <property type="match status" value="1"/>
</dbReference>
<protein>
    <recommendedName>
        <fullName evidence="4">CopG antitoxin of type II toxin-antitoxin system</fullName>
    </recommendedName>
</protein>
<dbReference type="InterPro" id="IPR010985">
    <property type="entry name" value="Ribbon_hlx_hlx"/>
</dbReference>